<dbReference type="Proteomes" id="UP000003688">
    <property type="component" value="Unassembled WGS sequence"/>
</dbReference>
<reference evidence="1 2" key="1">
    <citation type="journal article" date="2011" name="J. Bacteriol.">
        <title>Genome sequence of 'Pedosphaera parvula' Ellin514, an aerobic Verrucomicrobial isolate from pasture soil.</title>
        <authorList>
            <person name="Kant R."/>
            <person name="van Passel M.W."/>
            <person name="Sangwan P."/>
            <person name="Palva A."/>
            <person name="Lucas S."/>
            <person name="Copeland A."/>
            <person name="Lapidus A."/>
            <person name="Glavina Del Rio T."/>
            <person name="Dalin E."/>
            <person name="Tice H."/>
            <person name="Bruce D."/>
            <person name="Goodwin L."/>
            <person name="Pitluck S."/>
            <person name="Chertkov O."/>
            <person name="Larimer F.W."/>
            <person name="Land M.L."/>
            <person name="Hauser L."/>
            <person name="Brettin T.S."/>
            <person name="Detter J.C."/>
            <person name="Han S."/>
            <person name="de Vos W.M."/>
            <person name="Janssen P.H."/>
            <person name="Smidt H."/>
        </authorList>
    </citation>
    <scope>NUCLEOTIDE SEQUENCE [LARGE SCALE GENOMIC DNA]</scope>
    <source>
        <strain evidence="1 2">Ellin514</strain>
    </source>
</reference>
<organism evidence="1 2">
    <name type="scientific">Pedosphaera parvula (strain Ellin514)</name>
    <dbReference type="NCBI Taxonomy" id="320771"/>
    <lineage>
        <taxon>Bacteria</taxon>
        <taxon>Pseudomonadati</taxon>
        <taxon>Verrucomicrobiota</taxon>
        <taxon>Pedosphaerae</taxon>
        <taxon>Pedosphaerales</taxon>
        <taxon>Pedosphaeraceae</taxon>
        <taxon>Pedosphaera</taxon>
    </lineage>
</organism>
<sequence>MPRQVKVWNVRTPVYRMAGVMETSFQNRMAFAVILANWSCILVSMKLKKNETPPALEKGQLWVTDKGQVEIMDVGKTLAHYRMINNQKRTPTNLGPIQVVQEYLQTNGARLIKNERLVRARA</sequence>
<accession>B9XNP4</accession>
<dbReference type="EMBL" id="ABOX02000041">
    <property type="protein sequence ID" value="EEF58584.1"/>
    <property type="molecule type" value="Genomic_DNA"/>
</dbReference>
<keyword evidence="2" id="KW-1185">Reference proteome</keyword>
<name>B9XNP4_PEDPL</name>
<evidence type="ECO:0000313" key="2">
    <source>
        <dbReference type="Proteomes" id="UP000003688"/>
    </source>
</evidence>
<dbReference type="AlphaFoldDB" id="B9XNP4"/>
<comment type="caution">
    <text evidence="1">The sequence shown here is derived from an EMBL/GenBank/DDBJ whole genome shotgun (WGS) entry which is preliminary data.</text>
</comment>
<proteinExistence type="predicted"/>
<evidence type="ECO:0000313" key="1">
    <source>
        <dbReference type="EMBL" id="EEF58584.1"/>
    </source>
</evidence>
<gene>
    <name evidence="1" type="ORF">Cflav_PD1774</name>
</gene>
<protein>
    <submittedName>
        <fullName evidence="1">Uncharacterized protein</fullName>
    </submittedName>
</protein>